<evidence type="ECO:0000256" key="1">
    <source>
        <dbReference type="ARBA" id="ARBA00005594"/>
    </source>
</evidence>
<evidence type="ECO:0000313" key="11">
    <source>
        <dbReference type="EMBL" id="KCZ81740.1"/>
    </source>
</evidence>
<keyword evidence="5 10" id="KW-0067">ATP-binding</keyword>
<dbReference type="AlphaFoldDB" id="A0A059F3F9"/>
<sequence>MVKEQIVTPWKVSCDEETGVDYDKIINKFGCTPIDTELINQIESVSQMEAHSLIKRKLVFAHRDLDKVISQKFYLYTGRGPSSESMHLGHAIPFVFTKYLQDAFNVPLVIQMTDDEKFLFTNKSFNDIRNFTLQNIKDILAFGLQEKTFIFSNFEYSHKFEEKTLKISKLINLHEAEKVFGFSSSSNIGQISFPPKQIAPCFPSSFPFLKNYKYCLIPAAIDQDPYFRLARDKAPLLGENKPATIYSKFMPSLKGIGKKMSASDPFSSIYLTDSAEDIKMKITRHAFSGGKQTLAEHRELGGNTSTDISYIYLSYIMQDDNALMKIKNSYESGEMLTSEIKNICIKEVQEFVLDYQIKRKEVDDEKVERYMSEREF</sequence>
<dbReference type="STRING" id="1288291.A0A059F3F9"/>
<evidence type="ECO:0000256" key="7">
    <source>
        <dbReference type="ARBA" id="ARBA00023146"/>
    </source>
</evidence>
<dbReference type="VEuPathDB" id="MicrosporidiaDB:H312_00780"/>
<proteinExistence type="inferred from homology"/>
<gene>
    <name evidence="11" type="ORF">H312_00780</name>
</gene>
<evidence type="ECO:0000256" key="9">
    <source>
        <dbReference type="ARBA" id="ARBA00049929"/>
    </source>
</evidence>
<organism evidence="11 12">
    <name type="scientific">Anncaliia algerae PRA339</name>
    <dbReference type="NCBI Taxonomy" id="1288291"/>
    <lineage>
        <taxon>Eukaryota</taxon>
        <taxon>Fungi</taxon>
        <taxon>Fungi incertae sedis</taxon>
        <taxon>Microsporidia</taxon>
        <taxon>Tubulinosematoidea</taxon>
        <taxon>Tubulinosematidae</taxon>
        <taxon>Anncaliia</taxon>
    </lineage>
</organism>
<evidence type="ECO:0000256" key="8">
    <source>
        <dbReference type="ARBA" id="ARBA00030268"/>
    </source>
</evidence>
<dbReference type="NCBIfam" id="TIGR00233">
    <property type="entry name" value="trpS"/>
    <property type="match status" value="1"/>
</dbReference>
<dbReference type="GO" id="GO:0004830">
    <property type="term" value="F:tryptophan-tRNA ligase activity"/>
    <property type="evidence" value="ECO:0007669"/>
    <property type="project" value="UniProtKB-EC"/>
</dbReference>
<dbReference type="FunFam" id="1.10.240.10:FF:000007">
    <property type="entry name" value="Tryptophan--tRNA ligase"/>
    <property type="match status" value="1"/>
</dbReference>
<dbReference type="OrthoDB" id="10261385at2759"/>
<dbReference type="Proteomes" id="UP000030655">
    <property type="component" value="Unassembled WGS sequence"/>
</dbReference>
<dbReference type="InterPro" id="IPR014729">
    <property type="entry name" value="Rossmann-like_a/b/a_fold"/>
</dbReference>
<dbReference type="GO" id="GO:0005524">
    <property type="term" value="F:ATP binding"/>
    <property type="evidence" value="ECO:0007669"/>
    <property type="project" value="UniProtKB-KW"/>
</dbReference>
<evidence type="ECO:0000313" key="12">
    <source>
        <dbReference type="Proteomes" id="UP000030655"/>
    </source>
</evidence>
<dbReference type="EC" id="6.1.1.2" evidence="2"/>
<evidence type="ECO:0000256" key="2">
    <source>
        <dbReference type="ARBA" id="ARBA00013161"/>
    </source>
</evidence>
<evidence type="ECO:0000256" key="10">
    <source>
        <dbReference type="RuleBase" id="RU363036"/>
    </source>
</evidence>
<dbReference type="HOGENOM" id="CLU_032621_0_1_1"/>
<dbReference type="InterPro" id="IPR001412">
    <property type="entry name" value="aa-tRNA-synth_I_CS"/>
</dbReference>
<keyword evidence="6 10" id="KW-0648">Protein biosynthesis</keyword>
<reference evidence="12" key="1">
    <citation type="submission" date="2013-02" db="EMBL/GenBank/DDBJ databases">
        <authorList>
            <consortium name="The Broad Institute Genome Sequencing Platform"/>
            <person name="Cuomo C."/>
            <person name="Becnel J."/>
            <person name="Sanscrainte N."/>
            <person name="Walker B."/>
            <person name="Young S.K."/>
            <person name="Zeng Q."/>
            <person name="Gargeya S."/>
            <person name="Fitzgerald M."/>
            <person name="Haas B."/>
            <person name="Abouelleil A."/>
            <person name="Alvarado L."/>
            <person name="Arachchi H.M."/>
            <person name="Berlin A.M."/>
            <person name="Chapman S.B."/>
            <person name="Dewar J."/>
            <person name="Goldberg J."/>
            <person name="Griggs A."/>
            <person name="Gujja S."/>
            <person name="Hansen M."/>
            <person name="Howarth C."/>
            <person name="Imamovic A."/>
            <person name="Larimer J."/>
            <person name="McCowan C."/>
            <person name="Murphy C."/>
            <person name="Neiman D."/>
            <person name="Pearson M."/>
            <person name="Priest M."/>
            <person name="Roberts A."/>
            <person name="Saif S."/>
            <person name="Shea T."/>
            <person name="Sisk P."/>
            <person name="Sykes S."/>
            <person name="Wortman J."/>
            <person name="Nusbaum C."/>
            <person name="Birren B."/>
        </authorList>
    </citation>
    <scope>NUCLEOTIDE SEQUENCE [LARGE SCALE GENOMIC DNA]</scope>
    <source>
        <strain evidence="12">PRA339</strain>
    </source>
</reference>
<evidence type="ECO:0000256" key="3">
    <source>
        <dbReference type="ARBA" id="ARBA00022598"/>
    </source>
</evidence>
<dbReference type="PANTHER" id="PTHR10055">
    <property type="entry name" value="TRYPTOPHANYL-TRNA SYNTHETASE"/>
    <property type="match status" value="1"/>
</dbReference>
<keyword evidence="12" id="KW-1185">Reference proteome</keyword>
<evidence type="ECO:0000256" key="6">
    <source>
        <dbReference type="ARBA" id="ARBA00022917"/>
    </source>
</evidence>
<dbReference type="PANTHER" id="PTHR10055:SF1">
    <property type="entry name" value="TRYPTOPHAN--TRNA LIGASE, CYTOPLASMIC"/>
    <property type="match status" value="1"/>
</dbReference>
<keyword evidence="3 10" id="KW-0436">Ligase</keyword>
<dbReference type="SUPFAM" id="SSF52374">
    <property type="entry name" value="Nucleotidylyl transferase"/>
    <property type="match status" value="1"/>
</dbReference>
<reference evidence="11 12" key="2">
    <citation type="submission" date="2014-03" db="EMBL/GenBank/DDBJ databases">
        <title>The Genome Sequence of Anncaliia algerae insect isolate PRA339.</title>
        <authorList>
            <consortium name="The Broad Institute Genome Sequencing Platform"/>
            <consortium name="The Broad Institute Genome Sequencing Center for Infectious Disease"/>
            <person name="Cuomo C."/>
            <person name="Becnel J."/>
            <person name="Sanscrainte N."/>
            <person name="Walker B."/>
            <person name="Young S.K."/>
            <person name="Zeng Q."/>
            <person name="Gargeya S."/>
            <person name="Fitzgerald M."/>
            <person name="Haas B."/>
            <person name="Abouelleil A."/>
            <person name="Alvarado L."/>
            <person name="Arachchi H.M."/>
            <person name="Berlin A.M."/>
            <person name="Chapman S.B."/>
            <person name="Dewar J."/>
            <person name="Goldberg J."/>
            <person name="Griggs A."/>
            <person name="Gujja S."/>
            <person name="Hansen M."/>
            <person name="Howarth C."/>
            <person name="Imamovic A."/>
            <person name="Larimer J."/>
            <person name="McCowan C."/>
            <person name="Murphy C."/>
            <person name="Neiman D."/>
            <person name="Pearson M."/>
            <person name="Priest M."/>
            <person name="Roberts A."/>
            <person name="Saif S."/>
            <person name="Shea T."/>
            <person name="Sisk P."/>
            <person name="Sykes S."/>
            <person name="Wortman J."/>
            <person name="Nusbaum C."/>
            <person name="Birren B."/>
        </authorList>
    </citation>
    <scope>NUCLEOTIDE SEQUENCE [LARGE SCALE GENOMIC DNA]</scope>
    <source>
        <strain evidence="11 12">PRA339</strain>
    </source>
</reference>
<dbReference type="EMBL" id="KK365137">
    <property type="protein sequence ID" value="KCZ81740.1"/>
    <property type="molecule type" value="Genomic_DNA"/>
</dbReference>
<dbReference type="InterPro" id="IPR002306">
    <property type="entry name" value="Trp-tRNA-ligase"/>
</dbReference>
<accession>A0A059F3F9</accession>
<protein>
    <recommendedName>
        <fullName evidence="2">tryptophan--tRNA ligase</fullName>
        <ecNumber evidence="2">6.1.1.2</ecNumber>
    </recommendedName>
    <alternativeName>
        <fullName evidence="8">Tryptophanyl-tRNA synthetase</fullName>
    </alternativeName>
</protein>
<keyword evidence="7 10" id="KW-0030">Aminoacyl-tRNA synthetase</keyword>
<comment type="catalytic activity">
    <reaction evidence="9">
        <text>tRNA(Trp) + L-tryptophan + ATP = L-tryptophyl-tRNA(Trp) + AMP + diphosphate + H(+)</text>
        <dbReference type="Rhea" id="RHEA:24080"/>
        <dbReference type="Rhea" id="RHEA-COMP:9671"/>
        <dbReference type="Rhea" id="RHEA-COMP:9705"/>
        <dbReference type="ChEBI" id="CHEBI:15378"/>
        <dbReference type="ChEBI" id="CHEBI:30616"/>
        <dbReference type="ChEBI" id="CHEBI:33019"/>
        <dbReference type="ChEBI" id="CHEBI:57912"/>
        <dbReference type="ChEBI" id="CHEBI:78442"/>
        <dbReference type="ChEBI" id="CHEBI:78535"/>
        <dbReference type="ChEBI" id="CHEBI:456215"/>
        <dbReference type="EC" id="6.1.1.2"/>
    </reaction>
</comment>
<dbReference type="GO" id="GO:0006436">
    <property type="term" value="P:tryptophanyl-tRNA aminoacylation"/>
    <property type="evidence" value="ECO:0007669"/>
    <property type="project" value="InterPro"/>
</dbReference>
<dbReference type="PRINTS" id="PR01039">
    <property type="entry name" value="TRNASYNTHTRP"/>
</dbReference>
<dbReference type="GO" id="GO:0005737">
    <property type="term" value="C:cytoplasm"/>
    <property type="evidence" value="ECO:0007669"/>
    <property type="project" value="TreeGrafter"/>
</dbReference>
<dbReference type="Gene3D" id="1.10.240.10">
    <property type="entry name" value="Tyrosyl-Transfer RNA Synthetase"/>
    <property type="match status" value="1"/>
</dbReference>
<evidence type="ECO:0000256" key="4">
    <source>
        <dbReference type="ARBA" id="ARBA00022741"/>
    </source>
</evidence>
<name>A0A059F3F9_9MICR</name>
<dbReference type="InterPro" id="IPR002305">
    <property type="entry name" value="aa-tRNA-synth_Ic"/>
</dbReference>
<evidence type="ECO:0000256" key="5">
    <source>
        <dbReference type="ARBA" id="ARBA00022840"/>
    </source>
</evidence>
<dbReference type="PROSITE" id="PS00178">
    <property type="entry name" value="AA_TRNA_LIGASE_I"/>
    <property type="match status" value="1"/>
</dbReference>
<dbReference type="Pfam" id="PF00579">
    <property type="entry name" value="tRNA-synt_1b"/>
    <property type="match status" value="1"/>
</dbReference>
<comment type="similarity">
    <text evidence="1 10">Belongs to the class-I aminoacyl-tRNA synthetase family.</text>
</comment>
<dbReference type="Gene3D" id="3.40.50.620">
    <property type="entry name" value="HUPs"/>
    <property type="match status" value="1"/>
</dbReference>
<keyword evidence="4 10" id="KW-0547">Nucleotide-binding</keyword>